<accession>A0A8J9YEL4</accession>
<dbReference type="EMBL" id="OV170223">
    <property type="protein sequence ID" value="CAH0723376.1"/>
    <property type="molecule type" value="Genomic_DNA"/>
</dbReference>
<dbReference type="Proteomes" id="UP000838878">
    <property type="component" value="Chromosome 3"/>
</dbReference>
<feature type="signal peptide" evidence="1">
    <location>
        <begin position="1"/>
        <end position="23"/>
    </location>
</feature>
<evidence type="ECO:0000313" key="2">
    <source>
        <dbReference type="EMBL" id="CAH0723376.1"/>
    </source>
</evidence>
<feature type="non-terminal residue" evidence="2">
    <location>
        <position position="210"/>
    </location>
</feature>
<protein>
    <submittedName>
        <fullName evidence="2">Uncharacterized protein</fullName>
    </submittedName>
</protein>
<organism evidence="2 3">
    <name type="scientific">Brenthis ino</name>
    <name type="common">lesser marbled fritillary</name>
    <dbReference type="NCBI Taxonomy" id="405034"/>
    <lineage>
        <taxon>Eukaryota</taxon>
        <taxon>Metazoa</taxon>
        <taxon>Ecdysozoa</taxon>
        <taxon>Arthropoda</taxon>
        <taxon>Hexapoda</taxon>
        <taxon>Insecta</taxon>
        <taxon>Pterygota</taxon>
        <taxon>Neoptera</taxon>
        <taxon>Endopterygota</taxon>
        <taxon>Lepidoptera</taxon>
        <taxon>Glossata</taxon>
        <taxon>Ditrysia</taxon>
        <taxon>Papilionoidea</taxon>
        <taxon>Nymphalidae</taxon>
        <taxon>Heliconiinae</taxon>
        <taxon>Argynnini</taxon>
        <taxon>Brenthis</taxon>
    </lineage>
</organism>
<proteinExistence type="predicted"/>
<sequence>MITSIHQTFYVIIITLLVGQGDGQWKKPSREMVEQDLKLYKKISENIKREFEAFYGEYPEGPIDDYFLEEIDYVQSKIHKVRSSMKAKENKELYFPRINIPTEDNNDITLQKLIPNNSEFATQKFTKESNITNSKWPKFEDILLDIGKRYDWKNDRWIKVKDKHNIKGKLKLRNISKNMDHQKHNFKYRIVKLNRAKSKRNIVIAVTAVR</sequence>
<keyword evidence="1" id="KW-0732">Signal</keyword>
<gene>
    <name evidence="2" type="ORF">BINO364_LOCUS9214</name>
</gene>
<evidence type="ECO:0000313" key="3">
    <source>
        <dbReference type="Proteomes" id="UP000838878"/>
    </source>
</evidence>
<keyword evidence="3" id="KW-1185">Reference proteome</keyword>
<dbReference type="AlphaFoldDB" id="A0A8J9YEL4"/>
<name>A0A8J9YEL4_9NEOP</name>
<evidence type="ECO:0000256" key="1">
    <source>
        <dbReference type="SAM" id="SignalP"/>
    </source>
</evidence>
<feature type="chain" id="PRO_5035478119" evidence="1">
    <location>
        <begin position="24"/>
        <end position="210"/>
    </location>
</feature>
<reference evidence="2" key="1">
    <citation type="submission" date="2021-12" db="EMBL/GenBank/DDBJ databases">
        <authorList>
            <person name="Martin H S."/>
        </authorList>
    </citation>
    <scope>NUCLEOTIDE SEQUENCE</scope>
</reference>
<dbReference type="OrthoDB" id="7197364at2759"/>